<dbReference type="EMBL" id="JBBHLL010000433">
    <property type="protein sequence ID" value="KAK7803104.1"/>
    <property type="molecule type" value="Genomic_DNA"/>
</dbReference>
<evidence type="ECO:0000256" key="1">
    <source>
        <dbReference type="SAM" id="MobiDB-lite"/>
    </source>
</evidence>
<protein>
    <submittedName>
        <fullName evidence="2">Uncharacterized protein</fullName>
    </submittedName>
</protein>
<proteinExistence type="predicted"/>
<dbReference type="AlphaFoldDB" id="A0AAW0HJW5"/>
<name>A0AAW0HJW5_MYOGA</name>
<comment type="caution">
    <text evidence="2">The sequence shown here is derived from an EMBL/GenBank/DDBJ whole genome shotgun (WGS) entry which is preliminary data.</text>
</comment>
<sequence length="196" mass="20216">MQRNRGPGLRVCEERGCSLILRVRPTLPGALEAGGAENAARARISETQRRPRTGQRPGASRRPALRKQRPLAAATTVDATNAATKANGSALGAREVTSRQAPGPIHGARGRGTAARGNPVALGTVIGSGPAVVTRVASLMAFRPHSPCAAVKPNTGAAPQAWPGPGCRKLPPALWARPAFPVRTSGRGALSPFILA</sequence>
<organism evidence="2 3">
    <name type="scientific">Myodes glareolus</name>
    <name type="common">Bank vole</name>
    <name type="synonym">Clethrionomys glareolus</name>
    <dbReference type="NCBI Taxonomy" id="447135"/>
    <lineage>
        <taxon>Eukaryota</taxon>
        <taxon>Metazoa</taxon>
        <taxon>Chordata</taxon>
        <taxon>Craniata</taxon>
        <taxon>Vertebrata</taxon>
        <taxon>Euteleostomi</taxon>
        <taxon>Mammalia</taxon>
        <taxon>Eutheria</taxon>
        <taxon>Euarchontoglires</taxon>
        <taxon>Glires</taxon>
        <taxon>Rodentia</taxon>
        <taxon>Myomorpha</taxon>
        <taxon>Muroidea</taxon>
        <taxon>Cricetidae</taxon>
        <taxon>Arvicolinae</taxon>
        <taxon>Myodes</taxon>
    </lineage>
</organism>
<dbReference type="Proteomes" id="UP001488838">
    <property type="component" value="Unassembled WGS sequence"/>
</dbReference>
<keyword evidence="3" id="KW-1185">Reference proteome</keyword>
<reference evidence="2 3" key="1">
    <citation type="journal article" date="2023" name="bioRxiv">
        <title>Conserved and derived expression patterns and positive selection on dental genes reveal complex evolutionary context of ever-growing rodent molars.</title>
        <authorList>
            <person name="Calamari Z.T."/>
            <person name="Song A."/>
            <person name="Cohen E."/>
            <person name="Akter M."/>
            <person name="Roy R.D."/>
            <person name="Hallikas O."/>
            <person name="Christensen M.M."/>
            <person name="Li P."/>
            <person name="Marangoni P."/>
            <person name="Jernvall J."/>
            <person name="Klein O.D."/>
        </authorList>
    </citation>
    <scope>NUCLEOTIDE SEQUENCE [LARGE SCALE GENOMIC DNA]</scope>
    <source>
        <strain evidence="2">V071</strain>
    </source>
</reference>
<feature type="region of interest" description="Disordered" evidence="1">
    <location>
        <begin position="32"/>
        <end position="116"/>
    </location>
</feature>
<evidence type="ECO:0000313" key="2">
    <source>
        <dbReference type="EMBL" id="KAK7803104.1"/>
    </source>
</evidence>
<accession>A0AAW0HJW5</accession>
<feature type="compositionally biased region" description="Low complexity" evidence="1">
    <location>
        <begin position="32"/>
        <end position="42"/>
    </location>
</feature>
<evidence type="ECO:0000313" key="3">
    <source>
        <dbReference type="Proteomes" id="UP001488838"/>
    </source>
</evidence>
<feature type="compositionally biased region" description="Low complexity" evidence="1">
    <location>
        <begin position="72"/>
        <end position="86"/>
    </location>
</feature>
<gene>
    <name evidence="2" type="ORF">U0070_001927</name>
</gene>